<protein>
    <submittedName>
        <fullName evidence="3">Calcineurin-like phosphoesterase</fullName>
    </submittedName>
</protein>
<dbReference type="InParanoid" id="A0A1Y2E998"/>
<dbReference type="SUPFAM" id="SSF56300">
    <property type="entry name" value="Metallo-dependent phosphatases"/>
    <property type="match status" value="1"/>
</dbReference>
<dbReference type="GO" id="GO:0006798">
    <property type="term" value="P:polyphosphate catabolic process"/>
    <property type="evidence" value="ECO:0007669"/>
    <property type="project" value="TreeGrafter"/>
</dbReference>
<dbReference type="FunCoup" id="A0A1Y2E998">
    <property type="interactions" value="29"/>
</dbReference>
<dbReference type="Gene3D" id="3.60.21.10">
    <property type="match status" value="1"/>
</dbReference>
<evidence type="ECO:0000313" key="3">
    <source>
        <dbReference type="EMBL" id="ORY67435.1"/>
    </source>
</evidence>
<dbReference type="GO" id="GO:0005737">
    <property type="term" value="C:cytoplasm"/>
    <property type="evidence" value="ECO:0007669"/>
    <property type="project" value="TreeGrafter"/>
</dbReference>
<dbReference type="InterPro" id="IPR029052">
    <property type="entry name" value="Metallo-depent_PP-like"/>
</dbReference>
<dbReference type="InterPro" id="IPR004843">
    <property type="entry name" value="Calcineurin-like_PHP"/>
</dbReference>
<organism evidence="3 4">
    <name type="scientific">Pseudomassariella vexata</name>
    <dbReference type="NCBI Taxonomy" id="1141098"/>
    <lineage>
        <taxon>Eukaryota</taxon>
        <taxon>Fungi</taxon>
        <taxon>Dikarya</taxon>
        <taxon>Ascomycota</taxon>
        <taxon>Pezizomycotina</taxon>
        <taxon>Sordariomycetes</taxon>
        <taxon>Xylariomycetidae</taxon>
        <taxon>Amphisphaeriales</taxon>
        <taxon>Pseudomassariaceae</taxon>
        <taxon>Pseudomassariella</taxon>
    </lineage>
</organism>
<feature type="region of interest" description="Disordered" evidence="1">
    <location>
        <begin position="52"/>
        <end position="88"/>
    </location>
</feature>
<dbReference type="Proteomes" id="UP000193689">
    <property type="component" value="Unassembled WGS sequence"/>
</dbReference>
<accession>A0A1Y2E998</accession>
<feature type="region of interest" description="Disordered" evidence="1">
    <location>
        <begin position="301"/>
        <end position="338"/>
    </location>
</feature>
<dbReference type="PANTHER" id="PTHR42850:SF4">
    <property type="entry name" value="ZINC-DEPENDENT ENDOPOLYPHOSPHATASE"/>
    <property type="match status" value="1"/>
</dbReference>
<evidence type="ECO:0000256" key="1">
    <source>
        <dbReference type="SAM" id="MobiDB-lite"/>
    </source>
</evidence>
<dbReference type="AlphaFoldDB" id="A0A1Y2E998"/>
<proteinExistence type="predicted"/>
<dbReference type="RefSeq" id="XP_040718059.1">
    <property type="nucleotide sequence ID" value="XM_040859814.1"/>
</dbReference>
<dbReference type="GO" id="GO:0016791">
    <property type="term" value="F:phosphatase activity"/>
    <property type="evidence" value="ECO:0007669"/>
    <property type="project" value="TreeGrafter"/>
</dbReference>
<dbReference type="PANTHER" id="PTHR42850">
    <property type="entry name" value="METALLOPHOSPHOESTERASE"/>
    <property type="match status" value="1"/>
</dbReference>
<dbReference type="EMBL" id="MCFJ01000004">
    <property type="protein sequence ID" value="ORY67435.1"/>
    <property type="molecule type" value="Genomic_DNA"/>
</dbReference>
<evidence type="ECO:0000259" key="2">
    <source>
        <dbReference type="Pfam" id="PF00149"/>
    </source>
</evidence>
<gene>
    <name evidence="3" type="ORF">BCR38DRAFT_427050</name>
</gene>
<dbReference type="OrthoDB" id="10267127at2759"/>
<dbReference type="CDD" id="cd00144">
    <property type="entry name" value="MPP_PPP_family"/>
    <property type="match status" value="1"/>
</dbReference>
<feature type="compositionally biased region" description="Basic and acidic residues" evidence="1">
    <location>
        <begin position="325"/>
        <end position="338"/>
    </location>
</feature>
<dbReference type="STRING" id="1141098.A0A1Y2E998"/>
<reference evidence="3 4" key="1">
    <citation type="submission" date="2016-07" db="EMBL/GenBank/DDBJ databases">
        <title>Pervasive Adenine N6-methylation of Active Genes in Fungi.</title>
        <authorList>
            <consortium name="DOE Joint Genome Institute"/>
            <person name="Mondo S.J."/>
            <person name="Dannebaum R.O."/>
            <person name="Kuo R.C."/>
            <person name="Labutti K."/>
            <person name="Haridas S."/>
            <person name="Kuo A."/>
            <person name="Salamov A."/>
            <person name="Ahrendt S.R."/>
            <person name="Lipzen A."/>
            <person name="Sullivan W."/>
            <person name="Andreopoulos W.B."/>
            <person name="Clum A."/>
            <person name="Lindquist E."/>
            <person name="Daum C."/>
            <person name="Ramamoorthy G.K."/>
            <person name="Gryganskyi A."/>
            <person name="Culley D."/>
            <person name="Magnuson J.K."/>
            <person name="James T.Y."/>
            <person name="O'Malley M.A."/>
            <person name="Stajich J.E."/>
            <person name="Spatafora J.W."/>
            <person name="Visel A."/>
            <person name="Grigoriev I.V."/>
        </authorList>
    </citation>
    <scope>NUCLEOTIDE SEQUENCE [LARGE SCALE GENOMIC DNA]</scope>
    <source>
        <strain evidence="3 4">CBS 129021</strain>
    </source>
</reference>
<dbReference type="GeneID" id="63776026"/>
<dbReference type="InterPro" id="IPR050126">
    <property type="entry name" value="Ap4A_hydrolase"/>
</dbReference>
<comment type="caution">
    <text evidence="3">The sequence shown here is derived from an EMBL/GenBank/DDBJ whole genome shotgun (WGS) entry which is preliminary data.</text>
</comment>
<feature type="domain" description="Calcineurin-like phosphoesterase" evidence="2">
    <location>
        <begin position="115"/>
        <end position="305"/>
    </location>
</feature>
<dbReference type="GO" id="GO:0000298">
    <property type="term" value="F:endopolyphosphatase activity"/>
    <property type="evidence" value="ECO:0007669"/>
    <property type="project" value="TreeGrafter"/>
</dbReference>
<name>A0A1Y2E998_9PEZI</name>
<feature type="compositionally biased region" description="Polar residues" evidence="1">
    <location>
        <begin position="52"/>
        <end position="82"/>
    </location>
</feature>
<dbReference type="Pfam" id="PF00149">
    <property type="entry name" value="Metallophos"/>
    <property type="match status" value="1"/>
</dbReference>
<keyword evidence="4" id="KW-1185">Reference proteome</keyword>
<evidence type="ECO:0000313" key="4">
    <source>
        <dbReference type="Proteomes" id="UP000193689"/>
    </source>
</evidence>
<sequence>MVACLPIHLIRRRMVPLTLLLLVTGTLYLCYVRFDQMPMSAQGFLSKAPFDASSSKSETSSGDNPSTPNDAATEQITQTPMSYGTYGRPPLKNLIPLRTLSTDHLPTPSTSSPHLIIIGDVHGQLSELKALLTKAGYSKTRGDHVIFTGDLVAKGPDSSGVVALAMEIGASAVRGNHEDRVLLAYENMNTLHVGTSDEQEEPVAAGDQDDMAEPAFSHGDYKARSVAQTLTSAQRSWLSQLPVILKLGRIPSYGDMVVVHAGLVPNIPLENQDPWAVMNMRTLVYPAEQVRREQIKKQLEEAAKKSGGKQKKIPDSEVDAAMEASRQRGEGTGDHDVALPIDGRDGQFWSEAWNEAQKELDARDRINVVYGHDAKTGLNLGKYTYGLDSSCVKGGQLTALVFEPGRAGKVTHRVVSVSCEAAKDLEKGKDDDSHEK</sequence>